<dbReference type="EMBL" id="GL349508">
    <property type="protein sequence ID" value="KNC55893.1"/>
    <property type="molecule type" value="Genomic_DNA"/>
</dbReference>
<evidence type="ECO:0000313" key="6">
    <source>
        <dbReference type="Proteomes" id="UP000054408"/>
    </source>
</evidence>
<dbReference type="OrthoDB" id="8122126at2759"/>
<dbReference type="Pfam" id="PF09278">
    <property type="entry name" value="MerR-DNA-bind"/>
    <property type="match status" value="1"/>
</dbReference>
<dbReference type="InterPro" id="IPR009061">
    <property type="entry name" value="DNA-bd_dom_put_sf"/>
</dbReference>
<dbReference type="SUPFAM" id="SSF46955">
    <property type="entry name" value="Putative DNA-binding domain"/>
    <property type="match status" value="1"/>
</dbReference>
<evidence type="ECO:0000256" key="2">
    <source>
        <dbReference type="ARBA" id="ARBA00023125"/>
    </source>
</evidence>
<name>A0A0L0DWI9_THETB</name>
<reference evidence="5 6" key="1">
    <citation type="submission" date="2010-05" db="EMBL/GenBank/DDBJ databases">
        <title>The Genome Sequence of Thecamonas trahens ATCC 50062.</title>
        <authorList>
            <consortium name="The Broad Institute Genome Sequencing Platform"/>
            <person name="Russ C."/>
            <person name="Cuomo C."/>
            <person name="Shea T."/>
            <person name="Young S.K."/>
            <person name="Zeng Q."/>
            <person name="Koehrsen M."/>
            <person name="Haas B."/>
            <person name="Borodovsky M."/>
            <person name="Guigo R."/>
            <person name="Alvarado L."/>
            <person name="Berlin A."/>
            <person name="Bochicchio J."/>
            <person name="Borenstein D."/>
            <person name="Chapman S."/>
            <person name="Chen Z."/>
            <person name="Freedman E."/>
            <person name="Gellesch M."/>
            <person name="Goldberg J."/>
            <person name="Griggs A."/>
            <person name="Gujja S."/>
            <person name="Heilman E."/>
            <person name="Heiman D."/>
            <person name="Hepburn T."/>
            <person name="Howarth C."/>
            <person name="Jen D."/>
            <person name="Larson L."/>
            <person name="Mehta T."/>
            <person name="Park D."/>
            <person name="Pearson M."/>
            <person name="Roberts A."/>
            <person name="Saif S."/>
            <person name="Shenoy N."/>
            <person name="Sisk P."/>
            <person name="Stolte C."/>
            <person name="Sykes S."/>
            <person name="Thomson T."/>
            <person name="Walk T."/>
            <person name="White J."/>
            <person name="Yandava C."/>
            <person name="Burger G."/>
            <person name="Gray M.W."/>
            <person name="Holland P.W.H."/>
            <person name="King N."/>
            <person name="Lang F.B.F."/>
            <person name="Roger A.J."/>
            <person name="Ruiz-Trillo I."/>
            <person name="Lander E."/>
            <person name="Nusbaum C."/>
        </authorList>
    </citation>
    <scope>NUCLEOTIDE SEQUENCE [LARGE SCALE GENOMIC DNA]</scope>
    <source>
        <strain evidence="5 6">ATCC 50062</strain>
    </source>
</reference>
<evidence type="ECO:0000313" key="5">
    <source>
        <dbReference type="EMBL" id="KNC55893.1"/>
    </source>
</evidence>
<keyword evidence="1" id="KW-0805">Transcription regulation</keyword>
<dbReference type="Proteomes" id="UP000054408">
    <property type="component" value="Unassembled WGS sequence"/>
</dbReference>
<organism evidence="5 6">
    <name type="scientific">Thecamonas trahens ATCC 50062</name>
    <dbReference type="NCBI Taxonomy" id="461836"/>
    <lineage>
        <taxon>Eukaryota</taxon>
        <taxon>Apusozoa</taxon>
        <taxon>Apusomonadida</taxon>
        <taxon>Apusomonadidae</taxon>
        <taxon>Thecamonas</taxon>
    </lineage>
</organism>
<dbReference type="PANTHER" id="PTHR30204:SF94">
    <property type="entry name" value="HEAVY METAL-DEPENDENT TRANSCRIPTIONAL REGULATOR HI_0293-RELATED"/>
    <property type="match status" value="1"/>
</dbReference>
<evidence type="ECO:0000256" key="1">
    <source>
        <dbReference type="ARBA" id="ARBA00023015"/>
    </source>
</evidence>
<evidence type="ECO:0000259" key="4">
    <source>
        <dbReference type="PROSITE" id="PS50937"/>
    </source>
</evidence>
<keyword evidence="2" id="KW-0238">DNA-binding</keyword>
<evidence type="ECO:0000256" key="3">
    <source>
        <dbReference type="ARBA" id="ARBA00023163"/>
    </source>
</evidence>
<dbReference type="PANTHER" id="PTHR30204">
    <property type="entry name" value="REDOX-CYCLING DRUG-SENSING TRANSCRIPTIONAL ACTIVATOR SOXR"/>
    <property type="match status" value="1"/>
</dbReference>
<sequence>MTTASYGIGTISKHTGVNIETIRYYERIGIMPKPPRTAGGQRIYETAHLKRLAFIRRSRELGFSLDEIRALLRLVDGGDYSCGEVQEMTLAHIADIRRKIADLRRMERVLKDMAAKCDGGDKVLVHRGTD</sequence>
<dbReference type="PRINTS" id="PR00040">
    <property type="entry name" value="HTHMERR"/>
</dbReference>
<proteinExistence type="predicted"/>
<dbReference type="GO" id="GO:0003700">
    <property type="term" value="F:DNA-binding transcription factor activity"/>
    <property type="evidence" value="ECO:0007669"/>
    <property type="project" value="InterPro"/>
</dbReference>
<dbReference type="PROSITE" id="PS00552">
    <property type="entry name" value="HTH_MERR_1"/>
    <property type="match status" value="1"/>
</dbReference>
<dbReference type="AlphaFoldDB" id="A0A0L0DWI9"/>
<dbReference type="GO" id="GO:0003677">
    <property type="term" value="F:DNA binding"/>
    <property type="evidence" value="ECO:0007669"/>
    <property type="project" value="UniProtKB-KW"/>
</dbReference>
<protein>
    <submittedName>
        <fullName evidence="5">Transcriptional regulator</fullName>
    </submittedName>
</protein>
<feature type="domain" description="HTH merR-type" evidence="4">
    <location>
        <begin position="5"/>
        <end position="74"/>
    </location>
</feature>
<dbReference type="Pfam" id="PF00376">
    <property type="entry name" value="MerR"/>
    <property type="match status" value="1"/>
</dbReference>
<dbReference type="eggNOG" id="ENOG502S6TU">
    <property type="taxonomic scope" value="Eukaryota"/>
</dbReference>
<dbReference type="InterPro" id="IPR047057">
    <property type="entry name" value="MerR_fam"/>
</dbReference>
<keyword evidence="6" id="KW-1185">Reference proteome</keyword>
<keyword evidence="3" id="KW-0804">Transcription</keyword>
<gene>
    <name evidence="5" type="ORF">AMSG_11355</name>
</gene>
<dbReference type="InterPro" id="IPR015358">
    <property type="entry name" value="Tscrpt_reg_MerR_DNA-bd"/>
</dbReference>
<dbReference type="InterPro" id="IPR000551">
    <property type="entry name" value="MerR-type_HTH_dom"/>
</dbReference>
<dbReference type="Gene3D" id="1.10.1660.10">
    <property type="match status" value="1"/>
</dbReference>
<dbReference type="SMART" id="SM00422">
    <property type="entry name" value="HTH_MERR"/>
    <property type="match status" value="1"/>
</dbReference>
<dbReference type="CDD" id="cd04785">
    <property type="entry name" value="HTH_CadR-PbrR-like"/>
    <property type="match status" value="1"/>
</dbReference>
<accession>A0A0L0DWI9</accession>
<dbReference type="PROSITE" id="PS50937">
    <property type="entry name" value="HTH_MERR_2"/>
    <property type="match status" value="1"/>
</dbReference>